<feature type="transmembrane region" description="Helical" evidence="6">
    <location>
        <begin position="141"/>
        <end position="161"/>
    </location>
</feature>
<feature type="transmembrane region" description="Helical" evidence="6">
    <location>
        <begin position="223"/>
        <end position="239"/>
    </location>
</feature>
<reference evidence="8" key="1">
    <citation type="submission" date="2019-01" db="EMBL/GenBank/DDBJ databases">
        <title>Draft genomes of a novel of Sporanaerobacter strains.</title>
        <authorList>
            <person name="Ma S."/>
        </authorList>
    </citation>
    <scope>NUCLEOTIDE SEQUENCE [LARGE SCALE GENOMIC DNA]</scope>
    <source>
        <strain evidence="8">NJN-17</strain>
    </source>
</reference>
<organism evidence="7 8">
    <name type="scientific">Acidilutibacter cellobiosedens</name>
    <dbReference type="NCBI Taxonomy" id="2507161"/>
    <lineage>
        <taxon>Bacteria</taxon>
        <taxon>Bacillati</taxon>
        <taxon>Bacillota</taxon>
        <taxon>Tissierellia</taxon>
        <taxon>Tissierellales</taxon>
        <taxon>Acidilutibacteraceae</taxon>
        <taxon>Acidilutibacter</taxon>
    </lineage>
</organism>
<evidence type="ECO:0000256" key="6">
    <source>
        <dbReference type="SAM" id="Phobius"/>
    </source>
</evidence>
<evidence type="ECO:0000256" key="4">
    <source>
        <dbReference type="ARBA" id="ARBA00022989"/>
    </source>
</evidence>
<dbReference type="OrthoDB" id="9802195at2"/>
<dbReference type="AlphaFoldDB" id="A0A410QBG3"/>
<dbReference type="EMBL" id="CP035282">
    <property type="protein sequence ID" value="QAT61372.1"/>
    <property type="molecule type" value="Genomic_DNA"/>
</dbReference>
<dbReference type="NCBIfam" id="NF038403">
    <property type="entry name" value="perm_prefix_1"/>
    <property type="match status" value="1"/>
</dbReference>
<keyword evidence="3" id="KW-0133">Cell shape</keyword>
<feature type="transmembrane region" description="Helical" evidence="6">
    <location>
        <begin position="251"/>
        <end position="272"/>
    </location>
</feature>
<dbReference type="PANTHER" id="PTHR30474:SF1">
    <property type="entry name" value="PEPTIDOGLYCAN GLYCOSYLTRANSFERASE MRDB"/>
    <property type="match status" value="1"/>
</dbReference>
<name>A0A410QBG3_9FIRM</name>
<proteinExistence type="predicted"/>
<keyword evidence="8" id="KW-1185">Reference proteome</keyword>
<dbReference type="Pfam" id="PF01098">
    <property type="entry name" value="FTSW_RODA_SPOVE"/>
    <property type="match status" value="1"/>
</dbReference>
<dbReference type="Proteomes" id="UP000287969">
    <property type="component" value="Chromosome"/>
</dbReference>
<evidence type="ECO:0000313" key="7">
    <source>
        <dbReference type="EMBL" id="QAT61372.1"/>
    </source>
</evidence>
<dbReference type="GO" id="GO:0015648">
    <property type="term" value="F:lipid-linked peptidoglycan transporter activity"/>
    <property type="evidence" value="ECO:0007669"/>
    <property type="project" value="TreeGrafter"/>
</dbReference>
<dbReference type="GO" id="GO:0051301">
    <property type="term" value="P:cell division"/>
    <property type="evidence" value="ECO:0007669"/>
    <property type="project" value="InterPro"/>
</dbReference>
<dbReference type="RefSeq" id="WP_128752329.1">
    <property type="nucleotide sequence ID" value="NZ_CP035282.1"/>
</dbReference>
<feature type="transmembrane region" description="Helical" evidence="6">
    <location>
        <begin position="108"/>
        <end position="129"/>
    </location>
</feature>
<protein>
    <submittedName>
        <fullName evidence="7">FtsW/RodA/SpoVE family cell cycle protein</fullName>
    </submittedName>
</protein>
<accession>A0A410QBG3</accession>
<keyword evidence="5 6" id="KW-0472">Membrane</keyword>
<sequence length="461" mass="52209">MNKELNNFLDEVCERIKYKKIHSEIRTELSEHILSLAEEYKKEGLTEDEAVRKAVLQMGNSEEIGDRLNKQHKPETEWSLLFLVSIIVSIGGMIMFECSKYQSMNSVYFERYLFIALLSIAVMLGVYFYDYTRLRNRSFSLYTGLFILFLIIKLFGITVAGRPIIKVGSFSVLPEFLSPFFLIAFAGILDGYKGGGTFSLVKLIILAFLSVALMFLFPAKGMAMLLFAGFFVILMTGILRGNFGGKVRNQMLLLFCIFSMIIFLVLLSLQPYQLERIKVFLDKDRDIMGSGYQQYIAHKWLSMSKWFGKTGLTFNGSPLESILPGANTDFVFVNIVATFGKALGLGLIIAVAAFIIRMFAVTRKIKNDYGFYLSLSSCVILSLQFILSILVNLNMFPLASVSMPFISYGGTNYIVDMILLGIILSVWRRNNIVKRTGIGSKSLPYRKFISYEDGRIIINLK</sequence>
<dbReference type="KEGG" id="spoa:EQM13_07170"/>
<evidence type="ECO:0000313" key="8">
    <source>
        <dbReference type="Proteomes" id="UP000287969"/>
    </source>
</evidence>
<feature type="transmembrane region" description="Helical" evidence="6">
    <location>
        <begin position="200"/>
        <end position="217"/>
    </location>
</feature>
<evidence type="ECO:0000256" key="5">
    <source>
        <dbReference type="ARBA" id="ARBA00023136"/>
    </source>
</evidence>
<gene>
    <name evidence="7" type="ORF">EQM13_07170</name>
</gene>
<dbReference type="GO" id="GO:0008360">
    <property type="term" value="P:regulation of cell shape"/>
    <property type="evidence" value="ECO:0007669"/>
    <property type="project" value="UniProtKB-KW"/>
</dbReference>
<keyword evidence="4 6" id="KW-1133">Transmembrane helix</keyword>
<feature type="transmembrane region" description="Helical" evidence="6">
    <location>
        <begin position="331"/>
        <end position="359"/>
    </location>
</feature>
<feature type="transmembrane region" description="Helical" evidence="6">
    <location>
        <begin position="405"/>
        <end position="427"/>
    </location>
</feature>
<feature type="transmembrane region" description="Helical" evidence="6">
    <location>
        <begin position="78"/>
        <end position="96"/>
    </location>
</feature>
<comment type="subcellular location">
    <subcellularLocation>
        <location evidence="1">Membrane</location>
        <topology evidence="1">Multi-pass membrane protein</topology>
    </subcellularLocation>
</comment>
<dbReference type="InterPro" id="IPR001182">
    <property type="entry name" value="FtsW/RodA"/>
</dbReference>
<evidence type="ECO:0000256" key="1">
    <source>
        <dbReference type="ARBA" id="ARBA00004141"/>
    </source>
</evidence>
<dbReference type="InterPro" id="IPR047928">
    <property type="entry name" value="Perm_prefix_1"/>
</dbReference>
<feature type="transmembrane region" description="Helical" evidence="6">
    <location>
        <begin position="167"/>
        <end position="188"/>
    </location>
</feature>
<dbReference type="GO" id="GO:0005886">
    <property type="term" value="C:plasma membrane"/>
    <property type="evidence" value="ECO:0007669"/>
    <property type="project" value="TreeGrafter"/>
</dbReference>
<keyword evidence="2 6" id="KW-0812">Transmembrane</keyword>
<dbReference type="GO" id="GO:0032153">
    <property type="term" value="C:cell division site"/>
    <property type="evidence" value="ECO:0007669"/>
    <property type="project" value="TreeGrafter"/>
</dbReference>
<dbReference type="PANTHER" id="PTHR30474">
    <property type="entry name" value="CELL CYCLE PROTEIN"/>
    <property type="match status" value="1"/>
</dbReference>
<feature type="transmembrane region" description="Helical" evidence="6">
    <location>
        <begin position="371"/>
        <end position="393"/>
    </location>
</feature>
<evidence type="ECO:0000256" key="2">
    <source>
        <dbReference type="ARBA" id="ARBA00022692"/>
    </source>
</evidence>
<evidence type="ECO:0000256" key="3">
    <source>
        <dbReference type="ARBA" id="ARBA00022960"/>
    </source>
</evidence>